<keyword evidence="1" id="KW-0732">Signal</keyword>
<keyword evidence="4" id="KW-1185">Reference proteome</keyword>
<protein>
    <recommendedName>
        <fullName evidence="2">Alginate export domain-containing protein</fullName>
    </recommendedName>
</protein>
<evidence type="ECO:0000313" key="3">
    <source>
        <dbReference type="EMBL" id="PCE40737.1"/>
    </source>
</evidence>
<dbReference type="KEGG" id="rdi:CMV14_09530"/>
<dbReference type="Proteomes" id="UP000218934">
    <property type="component" value="Unassembled WGS sequence"/>
</dbReference>
<dbReference type="Gene3D" id="2.40.160.10">
    <property type="entry name" value="Porin"/>
    <property type="match status" value="1"/>
</dbReference>
<dbReference type="InterPro" id="IPR023614">
    <property type="entry name" value="Porin_dom_sf"/>
</dbReference>
<sequence length="420" mass="46551">MRFLTCCLMSSVVLLPAAAQAVKIKPIVDTRLRYEGVEQQGIARDADALTLRARVGAEATEGPFSILIEGEGTLAIDESYFSGVNRKTTYPVVADPETVEINRIQLQYKGKGLTITGGRQRINLDDQRFVGGVAWRQNEQTFDAARVEWSPIKDVKLDVVYSWSVRTIWGVDGGTRGFTNRPQAMSGDDIFVNGSYKTPYGLLTGFFYRIDEDENVVALRRNSSNTYGLRFAGSRPLSKAVKWNYIVSYAHQQDNGTNPLDYSADYFLAEGGLDIGAWKLGAGVEQLGADRSVLTKATGARFPAGFAFMTPFATLHKFNGWADKFLTTPAQGLTDYYGSIGYGLKKVGPFDTITATAMYHRFNSDIAGIHYGDELNLQLVAKMKKYTFLAKYADYQRKGIASYAGDADTKKLWLSVEWAF</sequence>
<reference evidence="3 4" key="1">
    <citation type="submission" date="2017-09" db="EMBL/GenBank/DDBJ databases">
        <title>The Catabolism of 3,6-Dichlorosalicylic acid is Initiated by the Cytochrome P450 Monooxygenase DsmABC in Rhizorhabdus dicambivorans Ndbn-20.</title>
        <authorList>
            <person name="Na L."/>
        </authorList>
    </citation>
    <scope>NUCLEOTIDE SEQUENCE [LARGE SCALE GENOMIC DNA]</scope>
    <source>
        <strain evidence="3 4">Ndbn-20m</strain>
    </source>
</reference>
<dbReference type="EMBL" id="NWUF01000023">
    <property type="protein sequence ID" value="PCE40737.1"/>
    <property type="molecule type" value="Genomic_DNA"/>
</dbReference>
<accession>A0A2A4FRF1</accession>
<feature type="signal peptide" evidence="1">
    <location>
        <begin position="1"/>
        <end position="21"/>
    </location>
</feature>
<feature type="chain" id="PRO_5012765654" description="Alginate export domain-containing protein" evidence="1">
    <location>
        <begin position="22"/>
        <end position="420"/>
    </location>
</feature>
<proteinExistence type="predicted"/>
<name>A0A2A4FRF1_9SPHN</name>
<dbReference type="Pfam" id="PF13372">
    <property type="entry name" value="Alginate_exp"/>
    <property type="match status" value="1"/>
</dbReference>
<gene>
    <name evidence="3" type="ORF">COO09_18640</name>
</gene>
<evidence type="ECO:0000259" key="2">
    <source>
        <dbReference type="Pfam" id="PF13372"/>
    </source>
</evidence>
<comment type="caution">
    <text evidence="3">The sequence shown here is derived from an EMBL/GenBank/DDBJ whole genome shotgun (WGS) entry which is preliminary data.</text>
</comment>
<evidence type="ECO:0000313" key="4">
    <source>
        <dbReference type="Proteomes" id="UP000218934"/>
    </source>
</evidence>
<dbReference type="OrthoDB" id="9767539at2"/>
<organism evidence="3 4">
    <name type="scientific">Rhizorhabdus dicambivorans</name>
    <dbReference type="NCBI Taxonomy" id="1850238"/>
    <lineage>
        <taxon>Bacteria</taxon>
        <taxon>Pseudomonadati</taxon>
        <taxon>Pseudomonadota</taxon>
        <taxon>Alphaproteobacteria</taxon>
        <taxon>Sphingomonadales</taxon>
        <taxon>Sphingomonadaceae</taxon>
        <taxon>Rhizorhabdus</taxon>
    </lineage>
</organism>
<feature type="domain" description="Alginate export" evidence="2">
    <location>
        <begin position="58"/>
        <end position="252"/>
    </location>
</feature>
<dbReference type="AlphaFoldDB" id="A0A2A4FRF1"/>
<evidence type="ECO:0000256" key="1">
    <source>
        <dbReference type="SAM" id="SignalP"/>
    </source>
</evidence>
<dbReference type="InterPro" id="IPR025388">
    <property type="entry name" value="Alginate_export_dom"/>
</dbReference>